<dbReference type="Gene3D" id="3.20.20.70">
    <property type="entry name" value="Aldolase class I"/>
    <property type="match status" value="1"/>
</dbReference>
<feature type="active site" description="Schiff-base intermediate with substrate" evidence="4">
    <location>
        <position position="171"/>
    </location>
</feature>
<evidence type="ECO:0000256" key="1">
    <source>
        <dbReference type="ARBA" id="ARBA00001864"/>
    </source>
</evidence>
<keyword evidence="4" id="KW-0057">Aromatic amino acid biosynthesis</keyword>
<feature type="binding site" evidence="4">
    <location>
        <begin position="44"/>
        <end position="46"/>
    </location>
    <ligand>
        <name>3-dehydroquinate</name>
        <dbReference type="ChEBI" id="CHEBI:32364"/>
    </ligand>
</feature>
<evidence type="ECO:0000256" key="2">
    <source>
        <dbReference type="ARBA" id="ARBA00023239"/>
    </source>
</evidence>
<accession>A0ABV9PWE0</accession>
<dbReference type="PANTHER" id="PTHR43699:SF1">
    <property type="entry name" value="3-DEHYDROQUINATE DEHYDRATASE"/>
    <property type="match status" value="1"/>
</dbReference>
<feature type="binding site" evidence="4">
    <location>
        <position position="236"/>
    </location>
    <ligand>
        <name>3-dehydroquinate</name>
        <dbReference type="ChEBI" id="CHEBI:32364"/>
    </ligand>
</feature>
<comment type="similarity">
    <text evidence="4">Belongs to the type-I 3-dehydroquinase family.</text>
</comment>
<dbReference type="PANTHER" id="PTHR43699">
    <property type="entry name" value="3-DEHYDROQUINATE DEHYDRATASE"/>
    <property type="match status" value="1"/>
</dbReference>
<dbReference type="HAMAP" id="MF_00214">
    <property type="entry name" value="AroD"/>
    <property type="match status" value="1"/>
</dbReference>
<reference evidence="6" key="1">
    <citation type="journal article" date="2019" name="Int. J. Syst. Evol. Microbiol.">
        <title>The Global Catalogue of Microorganisms (GCM) 10K type strain sequencing project: providing services to taxonomists for standard genome sequencing and annotation.</title>
        <authorList>
            <consortium name="The Broad Institute Genomics Platform"/>
            <consortium name="The Broad Institute Genome Sequencing Center for Infectious Disease"/>
            <person name="Wu L."/>
            <person name="Ma J."/>
        </authorList>
    </citation>
    <scope>NUCLEOTIDE SEQUENCE [LARGE SCALE GENOMIC DNA]</scope>
    <source>
        <strain evidence="6">JCM 11882</strain>
    </source>
</reference>
<comment type="catalytic activity">
    <reaction evidence="1 4">
        <text>3-dehydroquinate = 3-dehydroshikimate + H2O</text>
        <dbReference type="Rhea" id="RHEA:21096"/>
        <dbReference type="ChEBI" id="CHEBI:15377"/>
        <dbReference type="ChEBI" id="CHEBI:16630"/>
        <dbReference type="ChEBI" id="CHEBI:32364"/>
        <dbReference type="EC" id="4.2.1.10"/>
    </reaction>
</comment>
<dbReference type="InterPro" id="IPR050146">
    <property type="entry name" value="Type-I_3-dehydroquinase"/>
</dbReference>
<comment type="function">
    <text evidence="4">Involved in the third step of the chorismate pathway, which leads to the biosynthesis of aromatic amino acids. Catalyzes the cis-dehydration of 3-dehydroquinate (DHQ) and introduces the first double bond of the aromatic ring to yield 3-dehydroshikimate.</text>
</comment>
<gene>
    <name evidence="4 5" type="primary">aroD</name>
    <name evidence="5" type="ORF">ACFO7U_15255</name>
</gene>
<dbReference type="InterPro" id="IPR013785">
    <property type="entry name" value="Aldolase_TIM"/>
</dbReference>
<evidence type="ECO:0000313" key="6">
    <source>
        <dbReference type="Proteomes" id="UP001595836"/>
    </source>
</evidence>
<feature type="active site" description="Proton donor/acceptor" evidence="4">
    <location>
        <position position="144"/>
    </location>
</feature>
<dbReference type="CDD" id="cd00502">
    <property type="entry name" value="DHQase_I"/>
    <property type="match status" value="1"/>
</dbReference>
<feature type="binding site" evidence="4">
    <location>
        <position position="213"/>
    </location>
    <ligand>
        <name>3-dehydroquinate</name>
        <dbReference type="ChEBI" id="CHEBI:32364"/>
    </ligand>
</feature>
<dbReference type="SUPFAM" id="SSF51569">
    <property type="entry name" value="Aldolase"/>
    <property type="match status" value="1"/>
</dbReference>
<dbReference type="GO" id="GO:0003855">
    <property type="term" value="F:3-dehydroquinate dehydratase activity"/>
    <property type="evidence" value="ECO:0007669"/>
    <property type="project" value="UniProtKB-EC"/>
</dbReference>
<dbReference type="EMBL" id="JBHSHP010000058">
    <property type="protein sequence ID" value="MFC4756128.1"/>
    <property type="molecule type" value="Genomic_DNA"/>
</dbReference>
<dbReference type="InterPro" id="IPR001381">
    <property type="entry name" value="DHquinase_I"/>
</dbReference>
<feature type="binding site" evidence="4">
    <location>
        <position position="85"/>
    </location>
    <ligand>
        <name>3-dehydroquinate</name>
        <dbReference type="ChEBI" id="CHEBI:32364"/>
    </ligand>
</feature>
<proteinExistence type="inferred from homology"/>
<dbReference type="NCBIfam" id="TIGR01093">
    <property type="entry name" value="aroD"/>
    <property type="match status" value="1"/>
</dbReference>
<name>A0ABV9PWE0_9ACTN</name>
<comment type="pathway">
    <text evidence="4">Metabolic intermediate biosynthesis; chorismate biosynthesis; chorismate from D-erythrose 4-phosphate and phosphoenolpyruvate: step 3/7.</text>
</comment>
<sequence>MPRHQLRLDASSPTIIVPITARDVTELDQSAAASAAAPAGAAAEWRVDLFTPFTDGGGGDPAQAVAALERLAGLLPNTPILATFRTTAEGGSAEIAADSYAALIDALAASGLAAAVDVEYRHPQADRAIAAAHRHGVPVVASNHDFDATPPTEEIVARLEAMETAGADVAKIAVMPRSAADVVTLLDATERRYRQARIPLITMSMGALGAVTRIGGGAFGSAATFATVGAASAPGQLPADGVRAALDLLHRGR</sequence>
<feature type="binding site" evidence="4">
    <location>
        <position position="232"/>
    </location>
    <ligand>
        <name>3-dehydroquinate</name>
        <dbReference type="ChEBI" id="CHEBI:32364"/>
    </ligand>
</feature>
<dbReference type="Proteomes" id="UP001595836">
    <property type="component" value="Unassembled WGS sequence"/>
</dbReference>
<evidence type="ECO:0000256" key="4">
    <source>
        <dbReference type="HAMAP-Rule" id="MF_00214"/>
    </source>
</evidence>
<dbReference type="EC" id="4.2.1.10" evidence="4"/>
<organism evidence="5 6">
    <name type="scientific">Dietzia aurantiaca</name>
    <dbReference type="NCBI Taxonomy" id="983873"/>
    <lineage>
        <taxon>Bacteria</taxon>
        <taxon>Bacillati</taxon>
        <taxon>Actinomycetota</taxon>
        <taxon>Actinomycetes</taxon>
        <taxon>Mycobacteriales</taxon>
        <taxon>Dietziaceae</taxon>
        <taxon>Dietzia</taxon>
    </lineage>
</organism>
<keyword evidence="4" id="KW-0028">Amino-acid biosynthesis</keyword>
<keyword evidence="2 4" id="KW-0456">Lyase</keyword>
<protein>
    <recommendedName>
        <fullName evidence="4">3-dehydroquinate dehydratase</fullName>
        <shortName evidence="4">3-dehydroquinase</shortName>
        <ecNumber evidence="4">4.2.1.10</ecNumber>
    </recommendedName>
    <alternativeName>
        <fullName evidence="4">Type I DHQase</fullName>
    </alternativeName>
    <alternativeName>
        <fullName evidence="4">Type I dehydroquinase</fullName>
        <shortName evidence="4">DHQ1</shortName>
    </alternativeName>
</protein>
<dbReference type="RefSeq" id="WP_344991641.1">
    <property type="nucleotide sequence ID" value="NZ_BAABCD010000017.1"/>
</dbReference>
<evidence type="ECO:0000256" key="3">
    <source>
        <dbReference type="ARBA" id="ARBA00023270"/>
    </source>
</evidence>
<comment type="caution">
    <text evidence="5">The sequence shown here is derived from an EMBL/GenBank/DDBJ whole genome shotgun (WGS) entry which is preliminary data.</text>
</comment>
<dbReference type="Pfam" id="PF01487">
    <property type="entry name" value="DHquinase_I"/>
    <property type="match status" value="1"/>
</dbReference>
<keyword evidence="6" id="KW-1185">Reference proteome</keyword>
<comment type="subunit">
    <text evidence="4">Homodimer.</text>
</comment>
<keyword evidence="3 4" id="KW-0704">Schiff base</keyword>
<comment type="caution">
    <text evidence="4">Lacks conserved residue(s) required for the propagation of feature annotation.</text>
</comment>
<evidence type="ECO:0000313" key="5">
    <source>
        <dbReference type="EMBL" id="MFC4756128.1"/>
    </source>
</evidence>